<dbReference type="Pfam" id="PF03401">
    <property type="entry name" value="TctC"/>
    <property type="match status" value="1"/>
</dbReference>
<dbReference type="PIRSF" id="PIRSF017082">
    <property type="entry name" value="YflP"/>
    <property type="match status" value="1"/>
</dbReference>
<dbReference type="PANTHER" id="PTHR42928">
    <property type="entry name" value="TRICARBOXYLATE-BINDING PROTEIN"/>
    <property type="match status" value="1"/>
</dbReference>
<evidence type="ECO:0000256" key="2">
    <source>
        <dbReference type="SAM" id="SignalP"/>
    </source>
</evidence>
<dbReference type="Gene3D" id="3.40.190.10">
    <property type="entry name" value="Periplasmic binding protein-like II"/>
    <property type="match status" value="1"/>
</dbReference>
<dbReference type="RefSeq" id="WP_147914132.1">
    <property type="nucleotide sequence ID" value="NZ_JBHUEJ010000002.1"/>
</dbReference>
<evidence type="ECO:0000313" key="4">
    <source>
        <dbReference type="Proteomes" id="UP001597304"/>
    </source>
</evidence>
<name>A0ABW4KMA6_9BURK</name>
<evidence type="ECO:0000256" key="1">
    <source>
        <dbReference type="ARBA" id="ARBA00006987"/>
    </source>
</evidence>
<comment type="similarity">
    <text evidence="1">Belongs to the UPF0065 (bug) family.</text>
</comment>
<dbReference type="EMBL" id="JBHUEJ010000002">
    <property type="protein sequence ID" value="MFD1709125.1"/>
    <property type="molecule type" value="Genomic_DNA"/>
</dbReference>
<organism evidence="3 4">
    <name type="scientific">Ottowia flava</name>
    <dbReference type="NCBI Taxonomy" id="2675430"/>
    <lineage>
        <taxon>Bacteria</taxon>
        <taxon>Pseudomonadati</taxon>
        <taxon>Pseudomonadota</taxon>
        <taxon>Betaproteobacteria</taxon>
        <taxon>Burkholderiales</taxon>
        <taxon>Comamonadaceae</taxon>
        <taxon>Ottowia</taxon>
    </lineage>
</organism>
<dbReference type="SUPFAM" id="SSF53850">
    <property type="entry name" value="Periplasmic binding protein-like II"/>
    <property type="match status" value="1"/>
</dbReference>
<accession>A0ABW4KMA6</accession>
<feature type="signal peptide" evidence="2">
    <location>
        <begin position="1"/>
        <end position="27"/>
    </location>
</feature>
<reference evidence="4" key="1">
    <citation type="journal article" date="2019" name="Int. J. Syst. Evol. Microbiol.">
        <title>The Global Catalogue of Microorganisms (GCM) 10K type strain sequencing project: providing services to taxonomists for standard genome sequencing and annotation.</title>
        <authorList>
            <consortium name="The Broad Institute Genomics Platform"/>
            <consortium name="The Broad Institute Genome Sequencing Center for Infectious Disease"/>
            <person name="Wu L."/>
            <person name="Ma J."/>
        </authorList>
    </citation>
    <scope>NUCLEOTIDE SEQUENCE [LARGE SCALE GENOMIC DNA]</scope>
    <source>
        <strain evidence="4">LMG 29247</strain>
    </source>
</reference>
<dbReference type="InterPro" id="IPR042100">
    <property type="entry name" value="Bug_dom1"/>
</dbReference>
<dbReference type="PANTHER" id="PTHR42928:SF5">
    <property type="entry name" value="BLR1237 PROTEIN"/>
    <property type="match status" value="1"/>
</dbReference>
<protein>
    <submittedName>
        <fullName evidence="3">Bug family tripartite tricarboxylate transporter substrate binding protein</fullName>
    </submittedName>
</protein>
<sequence>MTYFSRRTALVAGAAAGMALLGPSAWAQGADNFPNKPIRIMYPFSPGGGMEVVLRSMAEHMQRTLGQPVIVDNRTGAGGSIAANAAATAAPDGYTLFVGPVGIMAITPQLRKLPYDAQKDLIPVAKLSEFNSVYIVANSLPVKTLPEFIAYAKAHPGKVTFASSGVGSQVHLAGEILQKNWGIKMTHVPYKGAADITTDLLAGRVDMSIDVTMLQYVKSGRARLLAVQYPKRLPDFPNVPTVVESGVPSPGTGGTWFGAFAPKGTPAPVVDKLSAAFEAALQQPDVATRMHPYAMEPAYAGPAAFKKQWDHDYAQYGKVIREQNIKLEN</sequence>
<keyword evidence="2" id="KW-0732">Signal</keyword>
<keyword evidence="4" id="KW-1185">Reference proteome</keyword>
<dbReference type="PROSITE" id="PS51318">
    <property type="entry name" value="TAT"/>
    <property type="match status" value="1"/>
</dbReference>
<dbReference type="InterPro" id="IPR005064">
    <property type="entry name" value="BUG"/>
</dbReference>
<dbReference type="Proteomes" id="UP001597304">
    <property type="component" value="Unassembled WGS sequence"/>
</dbReference>
<feature type="chain" id="PRO_5045104199" evidence="2">
    <location>
        <begin position="28"/>
        <end position="329"/>
    </location>
</feature>
<proteinExistence type="inferred from homology"/>
<gene>
    <name evidence="3" type="ORF">ACFSF0_00750</name>
</gene>
<comment type="caution">
    <text evidence="3">The sequence shown here is derived from an EMBL/GenBank/DDBJ whole genome shotgun (WGS) entry which is preliminary data.</text>
</comment>
<dbReference type="Gene3D" id="3.40.190.150">
    <property type="entry name" value="Bordetella uptake gene, domain 1"/>
    <property type="match status" value="1"/>
</dbReference>
<evidence type="ECO:0000313" key="3">
    <source>
        <dbReference type="EMBL" id="MFD1709125.1"/>
    </source>
</evidence>
<dbReference type="CDD" id="cd07012">
    <property type="entry name" value="PBP2_Bug_TTT"/>
    <property type="match status" value="1"/>
</dbReference>
<dbReference type="InterPro" id="IPR006311">
    <property type="entry name" value="TAT_signal"/>
</dbReference>